<dbReference type="AlphaFoldDB" id="A0A8X6JWS6"/>
<sequence length="81" mass="9362">MLLTIAEGMVPTQDRAYNMQWDGEEPDRCQKLNMTYLAPWCFQHFPVLWNNLSQEVFPVAALPCDVLRTSLRIEQEGTSDT</sequence>
<comment type="caution">
    <text evidence="1">The sequence shown here is derived from an EMBL/GenBank/DDBJ whole genome shotgun (WGS) entry which is preliminary data.</text>
</comment>
<accession>A0A8X6JWS6</accession>
<proteinExistence type="predicted"/>
<reference evidence="1" key="1">
    <citation type="submission" date="2020-08" db="EMBL/GenBank/DDBJ databases">
        <title>Multicomponent nature underlies the extraordinary mechanical properties of spider dragline silk.</title>
        <authorList>
            <person name="Kono N."/>
            <person name="Nakamura H."/>
            <person name="Mori M."/>
            <person name="Yoshida Y."/>
            <person name="Ohtoshi R."/>
            <person name="Malay A.D."/>
            <person name="Moran D.A.P."/>
            <person name="Tomita M."/>
            <person name="Numata K."/>
            <person name="Arakawa K."/>
        </authorList>
    </citation>
    <scope>NUCLEOTIDE SEQUENCE</scope>
</reference>
<evidence type="ECO:0000313" key="1">
    <source>
        <dbReference type="EMBL" id="GFS64309.1"/>
    </source>
</evidence>
<gene>
    <name evidence="1" type="ORF">TNIN_173811</name>
</gene>
<dbReference type="EMBL" id="BMAV01028024">
    <property type="protein sequence ID" value="GFS64309.1"/>
    <property type="molecule type" value="Genomic_DNA"/>
</dbReference>
<evidence type="ECO:0000313" key="2">
    <source>
        <dbReference type="Proteomes" id="UP000886998"/>
    </source>
</evidence>
<protein>
    <submittedName>
        <fullName evidence="1">Uncharacterized protein</fullName>
    </submittedName>
</protein>
<keyword evidence="2" id="KW-1185">Reference proteome</keyword>
<name>A0A8X6JWS6_9ARAC</name>
<dbReference type="Proteomes" id="UP000886998">
    <property type="component" value="Unassembled WGS sequence"/>
</dbReference>
<organism evidence="1 2">
    <name type="scientific">Trichonephila inaurata madagascariensis</name>
    <dbReference type="NCBI Taxonomy" id="2747483"/>
    <lineage>
        <taxon>Eukaryota</taxon>
        <taxon>Metazoa</taxon>
        <taxon>Ecdysozoa</taxon>
        <taxon>Arthropoda</taxon>
        <taxon>Chelicerata</taxon>
        <taxon>Arachnida</taxon>
        <taxon>Araneae</taxon>
        <taxon>Araneomorphae</taxon>
        <taxon>Entelegynae</taxon>
        <taxon>Araneoidea</taxon>
        <taxon>Nephilidae</taxon>
        <taxon>Trichonephila</taxon>
        <taxon>Trichonephila inaurata</taxon>
    </lineage>
</organism>